<dbReference type="SUPFAM" id="SSF57414">
    <property type="entry name" value="Hairpin loop containing domain-like"/>
    <property type="match status" value="1"/>
</dbReference>
<dbReference type="PANTHER" id="PTHR22803">
    <property type="entry name" value="MANNOSE, PHOSPHOLIPASE, LECTIN RECEPTOR RELATED"/>
    <property type="match status" value="1"/>
</dbReference>
<evidence type="ECO:0000313" key="5">
    <source>
        <dbReference type="Proteomes" id="UP000005408"/>
    </source>
</evidence>
<feature type="domain" description="C-type lectin" evidence="3">
    <location>
        <begin position="145"/>
        <end position="267"/>
    </location>
</feature>
<evidence type="ECO:0000313" key="4">
    <source>
        <dbReference type="EnsemblMetazoa" id="G21820.1:cds"/>
    </source>
</evidence>
<dbReference type="SMART" id="SM00034">
    <property type="entry name" value="CLECT"/>
    <property type="match status" value="1"/>
</dbReference>
<sequence>MKCNKFIVFMIMTILEVRGEFISDFMYRNSFYDNRATLETNVIFTSNFHSVIDCASHCTRRDECESILFNMDTHSCQILSVRMDVMSDTGPQSYLGWLYYERRTGEPIASLTTDLPGTETKTEVNTEIETETTLSLPDCLSWNQYSGHWYFLDGTLRTFNESRIYCASLTPPSYIIEVNSEAENEWLTNLANHCGLPNEYWLNGNDTDNSGTFTWIDGKIQTTFTNWLPGEPSDAAGVPAECVVSATGVKGVWLDITCASTRRVVCERNF</sequence>
<feature type="signal peptide" evidence="2">
    <location>
        <begin position="1"/>
        <end position="19"/>
    </location>
</feature>
<dbReference type="Gene3D" id="3.10.100.10">
    <property type="entry name" value="Mannose-Binding Protein A, subunit A"/>
    <property type="match status" value="1"/>
</dbReference>
<dbReference type="InterPro" id="IPR003609">
    <property type="entry name" value="Pan_app"/>
</dbReference>
<keyword evidence="1" id="KW-1015">Disulfide bond</keyword>
<dbReference type="Pfam" id="PF00024">
    <property type="entry name" value="PAN_1"/>
    <property type="match status" value="1"/>
</dbReference>
<evidence type="ECO:0000259" key="3">
    <source>
        <dbReference type="PROSITE" id="PS50041"/>
    </source>
</evidence>
<dbReference type="SUPFAM" id="SSF56436">
    <property type="entry name" value="C-type lectin-like"/>
    <property type="match status" value="1"/>
</dbReference>
<dbReference type="PROSITE" id="PS50041">
    <property type="entry name" value="C_TYPE_LECTIN_2"/>
    <property type="match status" value="1"/>
</dbReference>
<dbReference type="InterPro" id="IPR016187">
    <property type="entry name" value="CTDL_fold"/>
</dbReference>
<proteinExistence type="predicted"/>
<dbReference type="CDD" id="cd00037">
    <property type="entry name" value="CLECT"/>
    <property type="match status" value="1"/>
</dbReference>
<dbReference type="AlphaFoldDB" id="A0A8W8K607"/>
<organism evidence="4 5">
    <name type="scientific">Magallana gigas</name>
    <name type="common">Pacific oyster</name>
    <name type="synonym">Crassostrea gigas</name>
    <dbReference type="NCBI Taxonomy" id="29159"/>
    <lineage>
        <taxon>Eukaryota</taxon>
        <taxon>Metazoa</taxon>
        <taxon>Spiralia</taxon>
        <taxon>Lophotrochozoa</taxon>
        <taxon>Mollusca</taxon>
        <taxon>Bivalvia</taxon>
        <taxon>Autobranchia</taxon>
        <taxon>Pteriomorphia</taxon>
        <taxon>Ostreida</taxon>
        <taxon>Ostreoidea</taxon>
        <taxon>Ostreidae</taxon>
        <taxon>Magallana</taxon>
    </lineage>
</organism>
<dbReference type="InterPro" id="IPR050111">
    <property type="entry name" value="C-type_lectin/snaclec_domain"/>
</dbReference>
<dbReference type="InterPro" id="IPR001304">
    <property type="entry name" value="C-type_lectin-like"/>
</dbReference>
<dbReference type="EnsemblMetazoa" id="G21820.1">
    <property type="protein sequence ID" value="G21820.1:cds"/>
    <property type="gene ID" value="G21820"/>
</dbReference>
<reference evidence="4" key="1">
    <citation type="submission" date="2022-08" db="UniProtKB">
        <authorList>
            <consortium name="EnsemblMetazoa"/>
        </authorList>
    </citation>
    <scope>IDENTIFICATION</scope>
    <source>
        <strain evidence="4">05x7-T-G4-1.051#20</strain>
    </source>
</reference>
<evidence type="ECO:0000256" key="1">
    <source>
        <dbReference type="ARBA" id="ARBA00023157"/>
    </source>
</evidence>
<protein>
    <recommendedName>
        <fullName evidence="3">C-type lectin domain-containing protein</fullName>
    </recommendedName>
</protein>
<dbReference type="OrthoDB" id="6187749at2759"/>
<evidence type="ECO:0000256" key="2">
    <source>
        <dbReference type="SAM" id="SignalP"/>
    </source>
</evidence>
<dbReference type="Proteomes" id="UP000005408">
    <property type="component" value="Unassembled WGS sequence"/>
</dbReference>
<keyword evidence="2" id="KW-0732">Signal</keyword>
<keyword evidence="5" id="KW-1185">Reference proteome</keyword>
<feature type="chain" id="PRO_5036502620" description="C-type lectin domain-containing protein" evidence="2">
    <location>
        <begin position="20"/>
        <end position="270"/>
    </location>
</feature>
<name>A0A8W8K607_MAGGI</name>
<dbReference type="InterPro" id="IPR018378">
    <property type="entry name" value="C-type_lectin_CS"/>
</dbReference>
<accession>A0A8W8K607</accession>
<dbReference type="InterPro" id="IPR016186">
    <property type="entry name" value="C-type_lectin-like/link_sf"/>
</dbReference>
<dbReference type="Pfam" id="PF00059">
    <property type="entry name" value="Lectin_C"/>
    <property type="match status" value="1"/>
</dbReference>
<dbReference type="PROSITE" id="PS00615">
    <property type="entry name" value="C_TYPE_LECTIN_1"/>
    <property type="match status" value="1"/>
</dbReference>